<proteinExistence type="predicted"/>
<gene>
    <name evidence="2" type="ORF">NCGR_LOCUS25035</name>
</gene>
<keyword evidence="1" id="KW-0812">Transmembrane</keyword>
<keyword evidence="1" id="KW-1133">Transmembrane helix</keyword>
<dbReference type="PANTHER" id="PTHR36742:SF1">
    <property type="entry name" value="MYOSIN-G HEAVY CHAIN-LIKE PROTEIN"/>
    <property type="match status" value="1"/>
</dbReference>
<organism evidence="2 3">
    <name type="scientific">Miscanthus lutarioriparius</name>
    <dbReference type="NCBI Taxonomy" id="422564"/>
    <lineage>
        <taxon>Eukaryota</taxon>
        <taxon>Viridiplantae</taxon>
        <taxon>Streptophyta</taxon>
        <taxon>Embryophyta</taxon>
        <taxon>Tracheophyta</taxon>
        <taxon>Spermatophyta</taxon>
        <taxon>Magnoliopsida</taxon>
        <taxon>Liliopsida</taxon>
        <taxon>Poales</taxon>
        <taxon>Poaceae</taxon>
        <taxon>PACMAD clade</taxon>
        <taxon>Panicoideae</taxon>
        <taxon>Andropogonodae</taxon>
        <taxon>Andropogoneae</taxon>
        <taxon>Saccharinae</taxon>
        <taxon>Miscanthus</taxon>
    </lineage>
</organism>
<evidence type="ECO:0000313" key="3">
    <source>
        <dbReference type="Proteomes" id="UP000604825"/>
    </source>
</evidence>
<evidence type="ECO:0000313" key="2">
    <source>
        <dbReference type="EMBL" id="CAD6237574.1"/>
    </source>
</evidence>
<comment type="caution">
    <text evidence="2">The sequence shown here is derived from an EMBL/GenBank/DDBJ whole genome shotgun (WGS) entry which is preliminary data.</text>
</comment>
<dbReference type="GO" id="GO:0009507">
    <property type="term" value="C:chloroplast"/>
    <property type="evidence" value="ECO:0007669"/>
    <property type="project" value="TreeGrafter"/>
</dbReference>
<evidence type="ECO:0000256" key="1">
    <source>
        <dbReference type="SAM" id="Phobius"/>
    </source>
</evidence>
<dbReference type="AlphaFoldDB" id="A0A811P4Y7"/>
<dbReference type="EMBL" id="CAJGYO010000006">
    <property type="protein sequence ID" value="CAD6237574.1"/>
    <property type="molecule type" value="Genomic_DNA"/>
</dbReference>
<sequence length="190" mass="19961">MACSFSPSSATRLQAVDAAAAAAGVKSGRVPLKASVAPAQQRSLGCCRAAARQEGATQEPNVAVSSARAQLDLLEQLTSPTPDGIAGLENGMPTEPFQRSTIREQLSALANGKVVDEFTLPLGKKLKEGLKSLNKLTVSQRRNIKRQALLTQVSGRNDSVFFATVGAFVLVPPFAILAIAVITGYVQLFP</sequence>
<protein>
    <submittedName>
        <fullName evidence="2">Uncharacterized protein</fullName>
    </submittedName>
</protein>
<reference evidence="2" key="1">
    <citation type="submission" date="2020-10" db="EMBL/GenBank/DDBJ databases">
        <authorList>
            <person name="Han B."/>
            <person name="Lu T."/>
            <person name="Zhao Q."/>
            <person name="Huang X."/>
            <person name="Zhao Y."/>
        </authorList>
    </citation>
    <scope>NUCLEOTIDE SEQUENCE</scope>
</reference>
<accession>A0A811P4Y7</accession>
<name>A0A811P4Y7_9POAL</name>
<dbReference type="OrthoDB" id="531455at2759"/>
<keyword evidence="3" id="KW-1185">Reference proteome</keyword>
<dbReference type="PANTHER" id="PTHR36742">
    <property type="entry name" value="MYOSIN-G HEAVY CHAIN-LIKE PROTEIN"/>
    <property type="match status" value="1"/>
</dbReference>
<keyword evidence="1" id="KW-0472">Membrane</keyword>
<feature type="transmembrane region" description="Helical" evidence="1">
    <location>
        <begin position="160"/>
        <end position="186"/>
    </location>
</feature>
<dbReference type="Proteomes" id="UP000604825">
    <property type="component" value="Unassembled WGS sequence"/>
</dbReference>